<reference evidence="15" key="1">
    <citation type="submission" date="2020-10" db="EMBL/GenBank/DDBJ databases">
        <authorList>
            <person name="Kikuchi T."/>
        </authorList>
    </citation>
    <scope>NUCLEOTIDE SEQUENCE</scope>
    <source>
        <strain evidence="15">NKZ352</strain>
    </source>
</reference>
<dbReference type="SUPFAM" id="SSF81660">
    <property type="entry name" value="Metal cation-transporting ATPase, ATP-binding domain N"/>
    <property type="match status" value="1"/>
</dbReference>
<evidence type="ECO:0000256" key="11">
    <source>
        <dbReference type="ARBA" id="ARBA00022989"/>
    </source>
</evidence>
<evidence type="ECO:0000256" key="9">
    <source>
        <dbReference type="ARBA" id="ARBA00022842"/>
    </source>
</evidence>
<feature type="transmembrane region" description="Helical" evidence="13">
    <location>
        <begin position="193"/>
        <end position="217"/>
    </location>
</feature>
<feature type="transmembrane region" description="Helical" evidence="13">
    <location>
        <begin position="45"/>
        <end position="65"/>
    </location>
</feature>
<dbReference type="InterPro" id="IPR023298">
    <property type="entry name" value="ATPase_P-typ_TM_dom_sf"/>
</dbReference>
<keyword evidence="9 13" id="KW-0460">Magnesium</keyword>
<name>A0A8S1HF75_9PELO</name>
<dbReference type="NCBIfam" id="TIGR01494">
    <property type="entry name" value="ATPase_P-type"/>
    <property type="match status" value="3"/>
</dbReference>
<dbReference type="GO" id="GO:0031902">
    <property type="term" value="C:late endosome membrane"/>
    <property type="evidence" value="ECO:0007669"/>
    <property type="project" value="UniProtKB-SubCell"/>
</dbReference>
<keyword evidence="7" id="KW-0967">Endosome</keyword>
<feature type="transmembrane region" description="Helical" evidence="13">
    <location>
        <begin position="1031"/>
        <end position="1050"/>
    </location>
</feature>
<dbReference type="PANTHER" id="PTHR45630:SF5">
    <property type="entry name" value="CATION-TRANSPORTING ATPASE"/>
    <property type="match status" value="1"/>
</dbReference>
<dbReference type="SFLD" id="SFLDG00002">
    <property type="entry name" value="C1.7:_P-type_atpase_like"/>
    <property type="match status" value="1"/>
</dbReference>
<dbReference type="Gene3D" id="1.20.1110.10">
    <property type="entry name" value="Calcium-transporting ATPase, transmembrane domain"/>
    <property type="match status" value="1"/>
</dbReference>
<dbReference type="EMBL" id="CAJGYM010000030">
    <property type="protein sequence ID" value="CAD6192928.1"/>
    <property type="molecule type" value="Genomic_DNA"/>
</dbReference>
<keyword evidence="16" id="KW-1185">Reference proteome</keyword>
<dbReference type="PRINTS" id="PR00119">
    <property type="entry name" value="CATATPASE"/>
</dbReference>
<evidence type="ECO:0000256" key="4">
    <source>
        <dbReference type="ARBA" id="ARBA00022692"/>
    </source>
</evidence>
<dbReference type="SUPFAM" id="SSF56784">
    <property type="entry name" value="HAD-like"/>
    <property type="match status" value="1"/>
</dbReference>
<comment type="subcellular location">
    <subcellularLocation>
        <location evidence="1">Late endosome membrane</location>
        <topology evidence="1">Multi-pass membrane protein</topology>
    </subcellularLocation>
    <subcellularLocation>
        <location evidence="13">Membrane</location>
        <topology evidence="13">Multi-pass membrane protein</topology>
    </subcellularLocation>
</comment>
<feature type="transmembrane region" description="Helical" evidence="13">
    <location>
        <begin position="915"/>
        <end position="935"/>
    </location>
</feature>
<dbReference type="SUPFAM" id="SSF81653">
    <property type="entry name" value="Calcium ATPase, transduction domain A"/>
    <property type="match status" value="1"/>
</dbReference>
<evidence type="ECO:0000256" key="2">
    <source>
        <dbReference type="ARBA" id="ARBA00006000"/>
    </source>
</evidence>
<evidence type="ECO:0000256" key="6">
    <source>
        <dbReference type="ARBA" id="ARBA00022741"/>
    </source>
</evidence>
<dbReference type="SFLD" id="SFLDF00027">
    <property type="entry name" value="p-type_atpase"/>
    <property type="match status" value="1"/>
</dbReference>
<dbReference type="InterPro" id="IPR047821">
    <property type="entry name" value="P5B-type_ATPase"/>
</dbReference>
<dbReference type="GO" id="GO:0006874">
    <property type="term" value="P:intracellular calcium ion homeostasis"/>
    <property type="evidence" value="ECO:0007669"/>
    <property type="project" value="TreeGrafter"/>
</dbReference>
<dbReference type="Proteomes" id="UP000835052">
    <property type="component" value="Unassembled WGS sequence"/>
</dbReference>
<keyword evidence="5 13" id="KW-0479">Metal-binding</keyword>
<dbReference type="SFLD" id="SFLDS00003">
    <property type="entry name" value="Haloacid_Dehalogenase"/>
    <property type="match status" value="1"/>
</dbReference>
<keyword evidence="4 13" id="KW-0812">Transmembrane</keyword>
<evidence type="ECO:0000256" key="8">
    <source>
        <dbReference type="ARBA" id="ARBA00022840"/>
    </source>
</evidence>
<gene>
    <name evidence="15" type="ORF">CAUJ_LOCUS8847</name>
</gene>
<dbReference type="InterPro" id="IPR059000">
    <property type="entry name" value="ATPase_P-type_domA"/>
</dbReference>
<sequence>MNSNKRYDFLQTENRMVLGGSRRHHHTLFADDAPLQLYAYRSTNFRTFLFVALSLATCGLFRLVMHWKPKWLVRFRAVRSTFDDADLVLIVDSHNVSEICKVRSRSARASQPTVVATEDGSLTELKELRWFVYRKQQFTWIENEWSTAALCYSKISPQKLIDSVDRGGLSSDEAELRRTYFGENLMAADLTPIFVIICKEIISPFYMFQIFSVIVWYIDEYVWYATLIVAMTLCSIIATIASTRKQEKRIRSMVRQRETVQVLRDGGNIKTLDSTEVVPGDILVVPAQGGVLQCDCVLLNGAAIVNESMLTGESIPITKVALTDDGHDEFFSITKHNKSVMYCGTQVLQTRFYKGQHVKALVLRTAYSTVKGQLVRSIMYPKPVDFRFITDLFKFIGVLSIVASFGFFYTAVVLVARGSTIFRVLIRALDLVTIVVPPALPAVMSVGILYAQSRLKAKEIFCISPSTINTCGAINVVCFDKTGTLTEDGLDFHAVRMIERREDEEVDDSKEHLFFGDEVTALSVSENCREMVRAIATCHSLTRINGELHGDPLDMILFEQTGFSLEEGDEDDSQNFDVQPTFVCPPRGSSVHTECSVVRQFTFSSTLQRMSVIVANPTNHSTMVVYCKGSPEMVMSLCRPETVPDDFHDVVDEYTQHGYRLIAVATKPLDVSLINANKVTRNAVECDLSMIGLIALENRLKPVTEDVIDRLNKANIRSVMVTGDNLLTALSVARECGIIRPSKRAFLIEHRNDAKDHRNRTSLSVKQAAHEGHVTMINGAKINESKKIEDSSDLSRLCGAQTQFAISGPTFAVVVHEYPELVEQLVCVCDVFARMAPDQKQMLVEQLQLVDYTVAMCGDGANDCAALKAAHAGISLSDSEASIAAPFTSKVPDIRCVPTIISEGRAALMTSFGTFLYMSGYSLTQFISILYLYWISNSFTQTQFLFIDLCIITLLAVLFGKTKAYPRLAAKPPPARILSISSMVSLFGQLIIGGIAQLIVFNLVALQPWFVPYDPPTGDGPEDRRSMQGTAIFYVSVFQYIVLAGIYSKGPPYRSSILSNRPLCLAIVLDVVLCLWIVIAPNVFFMRLLGCVDLPSLQFRLLIVLVASIAAFCSYIFDRFHDQAVRLALDRWRRTRKSGFCN</sequence>
<dbReference type="SUPFAM" id="SSF81665">
    <property type="entry name" value="Calcium ATPase, transmembrane domain M"/>
    <property type="match status" value="1"/>
</dbReference>
<comment type="catalytic activity">
    <reaction evidence="13">
        <text>ATP + H2O = ADP + phosphate + H(+)</text>
        <dbReference type="Rhea" id="RHEA:13065"/>
        <dbReference type="ChEBI" id="CHEBI:15377"/>
        <dbReference type="ChEBI" id="CHEBI:15378"/>
        <dbReference type="ChEBI" id="CHEBI:30616"/>
        <dbReference type="ChEBI" id="CHEBI:43474"/>
        <dbReference type="ChEBI" id="CHEBI:456216"/>
    </reaction>
</comment>
<dbReference type="GO" id="GO:0016887">
    <property type="term" value="F:ATP hydrolysis activity"/>
    <property type="evidence" value="ECO:0007669"/>
    <property type="project" value="InterPro"/>
</dbReference>
<organism evidence="15 16">
    <name type="scientific">Caenorhabditis auriculariae</name>
    <dbReference type="NCBI Taxonomy" id="2777116"/>
    <lineage>
        <taxon>Eukaryota</taxon>
        <taxon>Metazoa</taxon>
        <taxon>Ecdysozoa</taxon>
        <taxon>Nematoda</taxon>
        <taxon>Chromadorea</taxon>
        <taxon>Rhabditida</taxon>
        <taxon>Rhabditina</taxon>
        <taxon>Rhabditomorpha</taxon>
        <taxon>Rhabditoidea</taxon>
        <taxon>Rhabditidae</taxon>
        <taxon>Peloderinae</taxon>
        <taxon>Caenorhabditis</taxon>
    </lineage>
</organism>
<dbReference type="PANTHER" id="PTHR45630">
    <property type="entry name" value="CATION-TRANSPORTING ATPASE-RELATED"/>
    <property type="match status" value="1"/>
</dbReference>
<dbReference type="InterPro" id="IPR023299">
    <property type="entry name" value="ATPase_P-typ_cyto_dom_N"/>
</dbReference>
<dbReference type="GO" id="GO:0005524">
    <property type="term" value="F:ATP binding"/>
    <property type="evidence" value="ECO:0007669"/>
    <property type="project" value="UniProtKB-UniRule"/>
</dbReference>
<dbReference type="InterPro" id="IPR008250">
    <property type="entry name" value="ATPase_P-typ_transduc_dom_A_sf"/>
</dbReference>
<feature type="transmembrane region" description="Helical" evidence="13">
    <location>
        <begin position="392"/>
        <end position="416"/>
    </location>
</feature>
<evidence type="ECO:0000256" key="10">
    <source>
        <dbReference type="ARBA" id="ARBA00022967"/>
    </source>
</evidence>
<keyword evidence="12 13" id="KW-0472">Membrane</keyword>
<dbReference type="Pfam" id="PF00690">
    <property type="entry name" value="Cation_ATPase_N"/>
    <property type="match status" value="1"/>
</dbReference>
<dbReference type="PROSITE" id="PS00154">
    <property type="entry name" value="ATPASE_E1_E2"/>
    <property type="match status" value="1"/>
</dbReference>
<feature type="transmembrane region" description="Helical" evidence="13">
    <location>
        <begin position="223"/>
        <end position="243"/>
    </location>
</feature>
<feature type="transmembrane region" description="Helical" evidence="13">
    <location>
        <begin position="428"/>
        <end position="451"/>
    </location>
</feature>
<dbReference type="GO" id="GO:0015662">
    <property type="term" value="F:P-type ion transporter activity"/>
    <property type="evidence" value="ECO:0007669"/>
    <property type="project" value="InterPro"/>
</dbReference>
<dbReference type="SMART" id="SM00831">
    <property type="entry name" value="Cation_ATPase_N"/>
    <property type="match status" value="1"/>
</dbReference>
<evidence type="ECO:0000256" key="13">
    <source>
        <dbReference type="RuleBase" id="RU362082"/>
    </source>
</evidence>
<dbReference type="GO" id="GO:0015203">
    <property type="term" value="F:polyamine transmembrane transporter activity"/>
    <property type="evidence" value="ECO:0007669"/>
    <property type="project" value="TreeGrafter"/>
</dbReference>
<dbReference type="FunFam" id="1.20.1110.10:FF:000023">
    <property type="entry name" value="Cation-transporting ATPase"/>
    <property type="match status" value="1"/>
</dbReference>
<dbReference type="InterPro" id="IPR006544">
    <property type="entry name" value="P-type_TPase_V"/>
</dbReference>
<comment type="similarity">
    <text evidence="2 13">Belongs to the cation transport ATPase (P-type) (TC 3.A.3) family. Type V subfamily.</text>
</comment>
<dbReference type="Gene3D" id="3.40.1110.10">
    <property type="entry name" value="Calcium-transporting ATPase, cytoplasmic domain N"/>
    <property type="match status" value="1"/>
</dbReference>
<dbReference type="GO" id="GO:0046872">
    <property type="term" value="F:metal ion binding"/>
    <property type="evidence" value="ECO:0007669"/>
    <property type="project" value="UniProtKB-UniRule"/>
</dbReference>
<proteinExistence type="inferred from homology"/>
<feature type="transmembrane region" description="Helical" evidence="13">
    <location>
        <begin position="1062"/>
        <end position="1085"/>
    </location>
</feature>
<evidence type="ECO:0000256" key="7">
    <source>
        <dbReference type="ARBA" id="ARBA00022753"/>
    </source>
</evidence>
<accession>A0A8S1HF75</accession>
<feature type="domain" description="Cation-transporting P-type ATPase N-terminal" evidence="14">
    <location>
        <begin position="151"/>
        <end position="221"/>
    </location>
</feature>
<dbReference type="OrthoDB" id="48943at2759"/>
<evidence type="ECO:0000259" key="14">
    <source>
        <dbReference type="SMART" id="SM00831"/>
    </source>
</evidence>
<keyword evidence="3" id="KW-0597">Phosphoprotein</keyword>
<evidence type="ECO:0000256" key="1">
    <source>
        <dbReference type="ARBA" id="ARBA00004107"/>
    </source>
</evidence>
<dbReference type="Gene3D" id="2.70.150.10">
    <property type="entry name" value="Calcium-transporting ATPase, cytoplasmic transduction domain A"/>
    <property type="match status" value="1"/>
</dbReference>
<feature type="transmembrane region" description="Helical" evidence="13">
    <location>
        <begin position="1097"/>
        <end position="1117"/>
    </location>
</feature>
<dbReference type="Pfam" id="PF00122">
    <property type="entry name" value="E1-E2_ATPase"/>
    <property type="match status" value="1"/>
</dbReference>
<dbReference type="PROSITE" id="PS01229">
    <property type="entry name" value="COF_2"/>
    <property type="match status" value="1"/>
</dbReference>
<dbReference type="Gene3D" id="3.40.50.1000">
    <property type="entry name" value="HAD superfamily/HAD-like"/>
    <property type="match status" value="1"/>
</dbReference>
<dbReference type="CDD" id="cd07542">
    <property type="entry name" value="P-type_ATPase_cation"/>
    <property type="match status" value="1"/>
</dbReference>
<dbReference type="NCBIfam" id="TIGR01657">
    <property type="entry name" value="P-ATPase-V"/>
    <property type="match status" value="1"/>
</dbReference>
<evidence type="ECO:0000256" key="5">
    <source>
        <dbReference type="ARBA" id="ARBA00022723"/>
    </source>
</evidence>
<keyword evidence="8 13" id="KW-0067">ATP-binding</keyword>
<feature type="transmembrane region" description="Helical" evidence="13">
    <location>
        <begin position="980"/>
        <end position="1011"/>
    </location>
</feature>
<dbReference type="Pfam" id="PF13246">
    <property type="entry name" value="Cation_ATPase"/>
    <property type="match status" value="1"/>
</dbReference>
<comment type="caution">
    <text evidence="15">The sequence shown here is derived from an EMBL/GenBank/DDBJ whole genome shotgun (WGS) entry which is preliminary data.</text>
</comment>
<protein>
    <recommendedName>
        <fullName evidence="13">Cation-transporting ATPase</fullName>
        <ecNumber evidence="13">7.2.2.-</ecNumber>
    </recommendedName>
</protein>
<dbReference type="Pfam" id="PF12409">
    <property type="entry name" value="P5-ATPase"/>
    <property type="match status" value="1"/>
</dbReference>
<dbReference type="InterPro" id="IPR044492">
    <property type="entry name" value="P_typ_ATPase_HD_dom"/>
</dbReference>
<dbReference type="InterPro" id="IPR006068">
    <property type="entry name" value="ATPase_P-typ_cation-transptr_C"/>
</dbReference>
<keyword evidence="11 13" id="KW-1133">Transmembrane helix</keyword>
<dbReference type="EC" id="7.2.2.-" evidence="13"/>
<keyword evidence="6 13" id="KW-0547">Nucleotide-binding</keyword>
<feature type="transmembrane region" description="Helical" evidence="13">
    <location>
        <begin position="941"/>
        <end position="959"/>
    </location>
</feature>
<dbReference type="InterPro" id="IPR001757">
    <property type="entry name" value="P_typ_ATPase"/>
</dbReference>
<evidence type="ECO:0000313" key="16">
    <source>
        <dbReference type="Proteomes" id="UP000835052"/>
    </source>
</evidence>
<dbReference type="InterPro" id="IPR004014">
    <property type="entry name" value="ATPase_P-typ_cation-transptr_N"/>
</dbReference>
<evidence type="ECO:0000313" key="15">
    <source>
        <dbReference type="EMBL" id="CAD6192928.1"/>
    </source>
</evidence>
<dbReference type="InterPro" id="IPR023214">
    <property type="entry name" value="HAD_sf"/>
</dbReference>
<dbReference type="GO" id="GO:0019829">
    <property type="term" value="F:ATPase-coupled monoatomic cation transmembrane transporter activity"/>
    <property type="evidence" value="ECO:0007669"/>
    <property type="project" value="UniProtKB-UniRule"/>
</dbReference>
<dbReference type="Pfam" id="PF00689">
    <property type="entry name" value="Cation_ATPase_C"/>
    <property type="match status" value="1"/>
</dbReference>
<dbReference type="FunFam" id="3.40.1110.10:FF:000026">
    <property type="entry name" value="Cation-transporting ATPase"/>
    <property type="match status" value="1"/>
</dbReference>
<evidence type="ECO:0000256" key="3">
    <source>
        <dbReference type="ARBA" id="ARBA00022553"/>
    </source>
</evidence>
<dbReference type="InterPro" id="IPR036412">
    <property type="entry name" value="HAD-like_sf"/>
</dbReference>
<dbReference type="FunFam" id="3.40.50.1000:FF:000068">
    <property type="entry name" value="Cation-transporting ATPase"/>
    <property type="match status" value="1"/>
</dbReference>
<evidence type="ECO:0000256" key="12">
    <source>
        <dbReference type="ARBA" id="ARBA00023136"/>
    </source>
</evidence>
<dbReference type="InterPro" id="IPR018303">
    <property type="entry name" value="ATPase_P-typ_P_site"/>
</dbReference>
<dbReference type="AlphaFoldDB" id="A0A8S1HF75"/>
<dbReference type="InterPro" id="IPR047819">
    <property type="entry name" value="P5A-ATPase_N"/>
</dbReference>
<keyword evidence="10 13" id="KW-1278">Translocase</keyword>